<keyword evidence="12" id="KW-0460">Magnesium</keyword>
<dbReference type="GO" id="GO:0046872">
    <property type="term" value="F:metal ion binding"/>
    <property type="evidence" value="ECO:0007669"/>
    <property type="project" value="UniProtKB-KW"/>
</dbReference>
<evidence type="ECO:0000256" key="20">
    <source>
        <dbReference type="ARBA" id="ARBA00049161"/>
    </source>
</evidence>
<reference evidence="23 24" key="1">
    <citation type="submission" date="2019-06" db="EMBL/GenBank/DDBJ databases">
        <title>Draft genome of Aliikangiella marina GYP-15.</title>
        <authorList>
            <person name="Wang G."/>
        </authorList>
    </citation>
    <scope>NUCLEOTIDE SEQUENCE [LARGE SCALE GENOMIC DNA]</scope>
    <source>
        <strain evidence="23 24">GYP-15</strain>
    </source>
</reference>
<dbReference type="GO" id="GO:0004326">
    <property type="term" value="F:tetrahydrofolylpolyglutamate synthase activity"/>
    <property type="evidence" value="ECO:0007669"/>
    <property type="project" value="UniProtKB-EC"/>
</dbReference>
<dbReference type="AlphaFoldDB" id="A0A545TJW4"/>
<dbReference type="GO" id="GO:0046656">
    <property type="term" value="P:folic acid biosynthetic process"/>
    <property type="evidence" value="ECO:0007669"/>
    <property type="project" value="UniProtKB-KW"/>
</dbReference>
<dbReference type="EMBL" id="VIKR01000001">
    <property type="protein sequence ID" value="TQV77476.1"/>
    <property type="molecule type" value="Genomic_DNA"/>
</dbReference>
<evidence type="ECO:0000256" key="4">
    <source>
        <dbReference type="ARBA" id="ARBA00008276"/>
    </source>
</evidence>
<evidence type="ECO:0000256" key="2">
    <source>
        <dbReference type="ARBA" id="ARBA00004799"/>
    </source>
</evidence>
<dbReference type="Pfam" id="PF02875">
    <property type="entry name" value="Mur_ligase_C"/>
    <property type="match status" value="1"/>
</dbReference>
<dbReference type="Proteomes" id="UP000317839">
    <property type="component" value="Unassembled WGS sequence"/>
</dbReference>
<dbReference type="PANTHER" id="PTHR11136:SF0">
    <property type="entry name" value="DIHYDROFOLATE SYNTHETASE-RELATED"/>
    <property type="match status" value="1"/>
</dbReference>
<comment type="caution">
    <text evidence="23">The sequence shown here is derived from an EMBL/GenBank/DDBJ whole genome shotgun (WGS) entry which is preliminary data.</text>
</comment>
<evidence type="ECO:0000256" key="6">
    <source>
        <dbReference type="ARBA" id="ARBA00013025"/>
    </source>
</evidence>
<sequence>MNRKNLNQWLTHIESFHPEEIELGLARIKKVAERLNLFENNGKVILVGGTNGKGSCVAVLEAIALIQHKSVLTYTSPHLVEFNERIRINGKPVTDEQLVAAFEAIEDARHDTALTFFEFTTLAALVINRNLSPDLAVLEVGLGGRLDAVNIVEPEVSVITTIGLDHTDWLGETLIEIAGEKAGISRANKTTLVGDKASLELLQQLPSYQTSHFRLISQPTQVESAAINDTTRNPYQLLAQNILLGKEAFDLAFNTRVDVSEVLPRVVINGRCQVVCEEPTVVVDVAHNPQAATNLASQLTTLKAQTRSTGIVAICGMMRDKAIAEVFNNLASAISEWHFVDLEIPRAATASELLSVYDRLSNSQKAFVHESVSDAFESVTNSHGKEQMILVFGSFITVGNMIQYMKHKQ</sequence>
<comment type="catalytic activity">
    <reaction evidence="17">
        <text>(6S)-5,6,7,8-tetrahydrofolyl-(gamma-L-Glu)(n) + L-glutamate + ATP = (6S)-5,6,7,8-tetrahydrofolyl-(gamma-L-Glu)(n+1) + ADP + phosphate + H(+)</text>
        <dbReference type="Rhea" id="RHEA:10580"/>
        <dbReference type="Rhea" id="RHEA-COMP:14738"/>
        <dbReference type="Rhea" id="RHEA-COMP:14740"/>
        <dbReference type="ChEBI" id="CHEBI:15378"/>
        <dbReference type="ChEBI" id="CHEBI:29985"/>
        <dbReference type="ChEBI" id="CHEBI:30616"/>
        <dbReference type="ChEBI" id="CHEBI:43474"/>
        <dbReference type="ChEBI" id="CHEBI:141005"/>
        <dbReference type="ChEBI" id="CHEBI:456216"/>
        <dbReference type="EC" id="6.3.2.17"/>
    </reaction>
</comment>
<dbReference type="NCBIfam" id="TIGR01499">
    <property type="entry name" value="folC"/>
    <property type="match status" value="1"/>
</dbReference>
<evidence type="ECO:0000256" key="19">
    <source>
        <dbReference type="ARBA" id="ARBA00049035"/>
    </source>
</evidence>
<evidence type="ECO:0000259" key="22">
    <source>
        <dbReference type="Pfam" id="PF02875"/>
    </source>
</evidence>
<dbReference type="GO" id="GO:0005524">
    <property type="term" value="F:ATP binding"/>
    <property type="evidence" value="ECO:0007669"/>
    <property type="project" value="UniProtKB-KW"/>
</dbReference>
<comment type="pathway">
    <text evidence="3">Cofactor biosynthesis; tetrahydrofolylpolyglutamate biosynthesis.</text>
</comment>
<dbReference type="EC" id="6.3.2.17" evidence="6"/>
<accession>A0A545TJW4</accession>
<dbReference type="PIRSF" id="PIRSF001563">
    <property type="entry name" value="Folylpolyglu_synth"/>
    <property type="match status" value="1"/>
</dbReference>
<dbReference type="InterPro" id="IPR036615">
    <property type="entry name" value="Mur_ligase_C_dom_sf"/>
</dbReference>
<evidence type="ECO:0000256" key="17">
    <source>
        <dbReference type="ARBA" id="ARBA00047493"/>
    </source>
</evidence>
<organism evidence="23 24">
    <name type="scientific">Aliikangiella marina</name>
    <dbReference type="NCBI Taxonomy" id="1712262"/>
    <lineage>
        <taxon>Bacteria</taxon>
        <taxon>Pseudomonadati</taxon>
        <taxon>Pseudomonadota</taxon>
        <taxon>Gammaproteobacteria</taxon>
        <taxon>Oceanospirillales</taxon>
        <taxon>Pleioneaceae</taxon>
        <taxon>Aliikangiella</taxon>
    </lineage>
</organism>
<evidence type="ECO:0000256" key="7">
    <source>
        <dbReference type="ARBA" id="ARBA00019357"/>
    </source>
</evidence>
<evidence type="ECO:0000256" key="5">
    <source>
        <dbReference type="ARBA" id="ARBA00013023"/>
    </source>
</evidence>
<dbReference type="GO" id="GO:0005737">
    <property type="term" value="C:cytoplasm"/>
    <property type="evidence" value="ECO:0007669"/>
    <property type="project" value="TreeGrafter"/>
</dbReference>
<dbReference type="InterPro" id="IPR001645">
    <property type="entry name" value="Folylpolyglutamate_synth"/>
</dbReference>
<dbReference type="Gene3D" id="3.40.1190.10">
    <property type="entry name" value="Mur-like, catalytic domain"/>
    <property type="match status" value="1"/>
</dbReference>
<evidence type="ECO:0000256" key="14">
    <source>
        <dbReference type="ARBA" id="ARBA00030048"/>
    </source>
</evidence>
<comment type="similarity">
    <text evidence="4 21">Belongs to the folylpolyglutamate synthase family.</text>
</comment>
<evidence type="ECO:0000256" key="1">
    <source>
        <dbReference type="ARBA" id="ARBA00002714"/>
    </source>
</evidence>
<evidence type="ECO:0000256" key="21">
    <source>
        <dbReference type="PIRNR" id="PIRNR001563"/>
    </source>
</evidence>
<dbReference type="OrthoDB" id="9809356at2"/>
<dbReference type="UniPathway" id="UPA00077">
    <property type="reaction ID" value="UER00157"/>
</dbReference>
<dbReference type="Gene3D" id="3.90.190.20">
    <property type="entry name" value="Mur ligase, C-terminal domain"/>
    <property type="match status" value="1"/>
</dbReference>
<evidence type="ECO:0000256" key="11">
    <source>
        <dbReference type="ARBA" id="ARBA00022840"/>
    </source>
</evidence>
<comment type="catalytic activity">
    <reaction evidence="19">
        <text>(6R)-5,10-methylenetetrahydrofolyl-(gamma-L-Glu)(n) + L-glutamate + ATP = (6R)-5,10-methylenetetrahydrofolyl-(gamma-L-Glu)(n+1) + ADP + phosphate + H(+)</text>
        <dbReference type="Rhea" id="RHEA:51912"/>
        <dbReference type="Rhea" id="RHEA-COMP:13257"/>
        <dbReference type="Rhea" id="RHEA-COMP:13258"/>
        <dbReference type="ChEBI" id="CHEBI:15378"/>
        <dbReference type="ChEBI" id="CHEBI:29985"/>
        <dbReference type="ChEBI" id="CHEBI:30616"/>
        <dbReference type="ChEBI" id="CHEBI:43474"/>
        <dbReference type="ChEBI" id="CHEBI:136572"/>
        <dbReference type="ChEBI" id="CHEBI:456216"/>
        <dbReference type="EC" id="6.3.2.17"/>
    </reaction>
</comment>
<evidence type="ECO:0000256" key="8">
    <source>
        <dbReference type="ARBA" id="ARBA00022598"/>
    </source>
</evidence>
<evidence type="ECO:0000256" key="15">
    <source>
        <dbReference type="ARBA" id="ARBA00030592"/>
    </source>
</evidence>
<keyword evidence="8 21" id="KW-0436">Ligase</keyword>
<proteinExistence type="inferred from homology"/>
<evidence type="ECO:0000256" key="16">
    <source>
        <dbReference type="ARBA" id="ARBA00032510"/>
    </source>
</evidence>
<comment type="catalytic activity">
    <reaction evidence="18">
        <text>10-formyltetrahydrofolyl-(gamma-L-Glu)(n) + L-glutamate + ATP = 10-formyltetrahydrofolyl-(gamma-L-Glu)(n+1) + ADP + phosphate + H(+)</text>
        <dbReference type="Rhea" id="RHEA:51904"/>
        <dbReference type="Rhea" id="RHEA-COMP:13088"/>
        <dbReference type="Rhea" id="RHEA-COMP:14300"/>
        <dbReference type="ChEBI" id="CHEBI:15378"/>
        <dbReference type="ChEBI" id="CHEBI:29985"/>
        <dbReference type="ChEBI" id="CHEBI:30616"/>
        <dbReference type="ChEBI" id="CHEBI:43474"/>
        <dbReference type="ChEBI" id="CHEBI:134413"/>
        <dbReference type="ChEBI" id="CHEBI:456216"/>
        <dbReference type="EC" id="6.3.2.17"/>
    </reaction>
</comment>
<gene>
    <name evidence="23" type="ORF">FLL45_05915</name>
</gene>
<evidence type="ECO:0000256" key="3">
    <source>
        <dbReference type="ARBA" id="ARBA00005150"/>
    </source>
</evidence>
<dbReference type="GO" id="GO:0008841">
    <property type="term" value="F:dihydrofolate synthase activity"/>
    <property type="evidence" value="ECO:0007669"/>
    <property type="project" value="UniProtKB-EC"/>
</dbReference>
<dbReference type="RefSeq" id="WP_142941048.1">
    <property type="nucleotide sequence ID" value="NZ_VIKR01000001.1"/>
</dbReference>
<dbReference type="PANTHER" id="PTHR11136">
    <property type="entry name" value="FOLYLPOLYGLUTAMATE SYNTHASE-RELATED"/>
    <property type="match status" value="1"/>
</dbReference>
<keyword evidence="11 21" id="KW-0067">ATP-binding</keyword>
<dbReference type="GO" id="GO:0046654">
    <property type="term" value="P:tetrahydrofolate biosynthetic process"/>
    <property type="evidence" value="ECO:0007669"/>
    <property type="project" value="UniProtKB-UniPathway"/>
</dbReference>
<evidence type="ECO:0000256" key="9">
    <source>
        <dbReference type="ARBA" id="ARBA00022723"/>
    </source>
</evidence>
<comment type="catalytic activity">
    <reaction evidence="20">
        <text>7,8-dihydropteroate + L-glutamate + ATP = 7,8-dihydrofolate + ADP + phosphate + H(+)</text>
        <dbReference type="Rhea" id="RHEA:23584"/>
        <dbReference type="ChEBI" id="CHEBI:15378"/>
        <dbReference type="ChEBI" id="CHEBI:17839"/>
        <dbReference type="ChEBI" id="CHEBI:29985"/>
        <dbReference type="ChEBI" id="CHEBI:30616"/>
        <dbReference type="ChEBI" id="CHEBI:43474"/>
        <dbReference type="ChEBI" id="CHEBI:57451"/>
        <dbReference type="ChEBI" id="CHEBI:456216"/>
        <dbReference type="EC" id="6.3.2.12"/>
    </reaction>
</comment>
<dbReference type="InterPro" id="IPR004101">
    <property type="entry name" value="Mur_ligase_C"/>
</dbReference>
<comment type="function">
    <text evidence="1">Functions in two distinct reactions of the de novo folate biosynthetic pathway. Catalyzes the addition of a glutamate residue to dihydropteroate (7,8-dihydropteroate or H2Pte) to form dihydrofolate (7,8-dihydrofolate monoglutamate or H2Pte-Glu). Also catalyzes successive additions of L-glutamate to tetrahydrofolate or 10-formyltetrahydrofolate or 5,10-methylenetetrahydrofolate, leading to folylpolyglutamate derivatives.</text>
</comment>
<dbReference type="SUPFAM" id="SSF53244">
    <property type="entry name" value="MurD-like peptide ligases, peptide-binding domain"/>
    <property type="match status" value="1"/>
</dbReference>
<evidence type="ECO:0000313" key="23">
    <source>
        <dbReference type="EMBL" id="TQV77476.1"/>
    </source>
</evidence>
<protein>
    <recommendedName>
        <fullName evidence="7">Dihydrofolate synthase/folylpolyglutamate synthase</fullName>
        <ecNumber evidence="5">6.3.2.12</ecNumber>
        <ecNumber evidence="6">6.3.2.17</ecNumber>
    </recommendedName>
    <alternativeName>
        <fullName evidence="16">Folylpoly-gamma-glutamate synthetase-dihydrofolate synthetase</fullName>
    </alternativeName>
    <alternativeName>
        <fullName evidence="14">Folylpolyglutamate synthetase</fullName>
    </alternativeName>
    <alternativeName>
        <fullName evidence="15">Tetrahydrofolylpolyglutamate synthase</fullName>
    </alternativeName>
</protein>
<keyword evidence="24" id="KW-1185">Reference proteome</keyword>
<evidence type="ECO:0000256" key="18">
    <source>
        <dbReference type="ARBA" id="ARBA00047808"/>
    </source>
</evidence>
<name>A0A545TJW4_9GAMM</name>
<keyword evidence="13" id="KW-0289">Folate biosynthesis</keyword>
<dbReference type="EC" id="6.3.2.12" evidence="5"/>
<keyword evidence="10 21" id="KW-0547">Nucleotide-binding</keyword>
<evidence type="ECO:0000256" key="12">
    <source>
        <dbReference type="ARBA" id="ARBA00022842"/>
    </source>
</evidence>
<keyword evidence="9" id="KW-0479">Metal-binding</keyword>
<dbReference type="SUPFAM" id="SSF53623">
    <property type="entry name" value="MurD-like peptide ligases, catalytic domain"/>
    <property type="match status" value="1"/>
</dbReference>
<comment type="pathway">
    <text evidence="2">Cofactor biosynthesis; tetrahydrofolate biosynthesis; 7,8-dihydrofolate from 2-amino-4-hydroxy-6-hydroxymethyl-7,8-dihydropteridine diphosphate and 4-aminobenzoate: step 2/2.</text>
</comment>
<evidence type="ECO:0000313" key="24">
    <source>
        <dbReference type="Proteomes" id="UP000317839"/>
    </source>
</evidence>
<dbReference type="InterPro" id="IPR036565">
    <property type="entry name" value="Mur-like_cat_sf"/>
</dbReference>
<evidence type="ECO:0000256" key="13">
    <source>
        <dbReference type="ARBA" id="ARBA00022909"/>
    </source>
</evidence>
<evidence type="ECO:0000256" key="10">
    <source>
        <dbReference type="ARBA" id="ARBA00022741"/>
    </source>
</evidence>
<feature type="domain" description="Mur ligase C-terminal" evidence="22">
    <location>
        <begin position="270"/>
        <end position="395"/>
    </location>
</feature>